<dbReference type="AlphaFoldDB" id="A0A9W7GMD3"/>
<dbReference type="EMBL" id="BRYA01000342">
    <property type="protein sequence ID" value="GMI47391.1"/>
    <property type="molecule type" value="Genomic_DNA"/>
</dbReference>
<dbReference type="EC" id="1.8.4.11" evidence="2"/>
<dbReference type="Pfam" id="PF01625">
    <property type="entry name" value="PMSR"/>
    <property type="match status" value="1"/>
</dbReference>
<reference evidence="8" key="1">
    <citation type="journal article" date="2023" name="Commun. Biol.">
        <title>Genome analysis of Parmales, the sister group of diatoms, reveals the evolutionary specialization of diatoms from phago-mixotrophs to photoautotrophs.</title>
        <authorList>
            <person name="Ban H."/>
            <person name="Sato S."/>
            <person name="Yoshikawa S."/>
            <person name="Yamada K."/>
            <person name="Nakamura Y."/>
            <person name="Ichinomiya M."/>
            <person name="Sato N."/>
            <person name="Blanc-Mathieu R."/>
            <person name="Endo H."/>
            <person name="Kuwata A."/>
            <person name="Ogata H."/>
        </authorList>
    </citation>
    <scope>NUCLEOTIDE SEQUENCE [LARGE SCALE GENOMIC DNA]</scope>
</reference>
<keyword evidence="5" id="KW-0732">Signal</keyword>
<dbReference type="Gene3D" id="3.30.1060.10">
    <property type="entry name" value="Peptide methionine sulphoxide reductase MsrA"/>
    <property type="match status" value="1"/>
</dbReference>
<feature type="signal peptide" evidence="5">
    <location>
        <begin position="1"/>
        <end position="20"/>
    </location>
</feature>
<evidence type="ECO:0000259" key="6">
    <source>
        <dbReference type="Pfam" id="PF01625"/>
    </source>
</evidence>
<evidence type="ECO:0000256" key="2">
    <source>
        <dbReference type="ARBA" id="ARBA00012502"/>
    </source>
</evidence>
<feature type="domain" description="Peptide methionine sulphoxide reductase MsrA" evidence="6">
    <location>
        <begin position="70"/>
        <end position="209"/>
    </location>
</feature>
<comment type="caution">
    <text evidence="7">The sequence shown here is derived from an EMBL/GenBank/DDBJ whole genome shotgun (WGS) entry which is preliminary data.</text>
</comment>
<evidence type="ECO:0000313" key="7">
    <source>
        <dbReference type="EMBL" id="GMI47391.1"/>
    </source>
</evidence>
<dbReference type="Proteomes" id="UP001165065">
    <property type="component" value="Unassembled WGS sequence"/>
</dbReference>
<dbReference type="OrthoDB" id="443672at2759"/>
<evidence type="ECO:0000256" key="4">
    <source>
        <dbReference type="ARBA" id="ARBA00030643"/>
    </source>
</evidence>
<dbReference type="GO" id="GO:0008113">
    <property type="term" value="F:peptide-methionine (S)-S-oxide reductase activity"/>
    <property type="evidence" value="ECO:0007669"/>
    <property type="project" value="UniProtKB-EC"/>
</dbReference>
<sequence length="271" mass="29694">MISLYLSIIIPILLIVAAHSYSVSPSASPSHTISSRKAFLTNTITASLAILGTSPSYPALADDPDEIIDCYFGMGCFWHIQHEFVVGEIQLLKRKEEDLTARAGYAGGSKAGSGGRVCYHNLAMKDEYGKLGHCEVVNLKIPKSSFSSFCDIYFSLFDQNGDRPDQRGDRGLEYRSVVGIPGGEKSDLYPLLLAAADKSPVNVLVGKGNDPDAPRNTYVMDNKKFPFYLGELYHQFHDGFARGEDYPASYNNIKNNLEAAGKLDDTSCPFV</sequence>
<evidence type="ECO:0000313" key="8">
    <source>
        <dbReference type="Proteomes" id="UP001165065"/>
    </source>
</evidence>
<keyword evidence="8" id="KW-1185">Reference proteome</keyword>
<evidence type="ECO:0000256" key="1">
    <source>
        <dbReference type="ARBA" id="ARBA00005591"/>
    </source>
</evidence>
<feature type="chain" id="PRO_5040984628" description="peptide-methionine (S)-S-oxide reductase" evidence="5">
    <location>
        <begin position="21"/>
        <end position="271"/>
    </location>
</feature>
<proteinExistence type="inferred from homology"/>
<evidence type="ECO:0000256" key="5">
    <source>
        <dbReference type="SAM" id="SignalP"/>
    </source>
</evidence>
<dbReference type="SUPFAM" id="SSF55068">
    <property type="entry name" value="Peptide methionine sulfoxide reductase"/>
    <property type="match status" value="1"/>
</dbReference>
<accession>A0A9W7GMD3</accession>
<keyword evidence="3" id="KW-0560">Oxidoreductase</keyword>
<dbReference type="InterPro" id="IPR036509">
    <property type="entry name" value="Met_Sox_Rdtase_MsrA_sf"/>
</dbReference>
<name>A0A9W7GMD3_9STRA</name>
<evidence type="ECO:0000256" key="3">
    <source>
        <dbReference type="ARBA" id="ARBA00023002"/>
    </source>
</evidence>
<comment type="similarity">
    <text evidence="1">Belongs to the MsrA Met sulfoxide reductase family.</text>
</comment>
<gene>
    <name evidence="7" type="ORF">TrCOL_g3652</name>
</gene>
<organism evidence="7 8">
    <name type="scientific">Triparma columacea</name>
    <dbReference type="NCBI Taxonomy" id="722753"/>
    <lineage>
        <taxon>Eukaryota</taxon>
        <taxon>Sar</taxon>
        <taxon>Stramenopiles</taxon>
        <taxon>Ochrophyta</taxon>
        <taxon>Bolidophyceae</taxon>
        <taxon>Parmales</taxon>
        <taxon>Triparmaceae</taxon>
        <taxon>Triparma</taxon>
    </lineage>
</organism>
<protein>
    <recommendedName>
        <fullName evidence="2">peptide-methionine (S)-S-oxide reductase</fullName>
        <ecNumber evidence="2">1.8.4.11</ecNumber>
    </recommendedName>
    <alternativeName>
        <fullName evidence="4">Peptide-methionine (S)-S-oxide reductase</fullName>
    </alternativeName>
</protein>
<dbReference type="InterPro" id="IPR002569">
    <property type="entry name" value="Met_Sox_Rdtase_MsrA_dom"/>
</dbReference>